<dbReference type="EMBL" id="CAXAMM010023213">
    <property type="protein sequence ID" value="CAK9053213.1"/>
    <property type="molecule type" value="Genomic_DNA"/>
</dbReference>
<comment type="caution">
    <text evidence="1">The sequence shown here is derived from an EMBL/GenBank/DDBJ whole genome shotgun (WGS) entry which is preliminary data.</text>
</comment>
<accession>A0ABP0MPS4</accession>
<keyword evidence="2" id="KW-1185">Reference proteome</keyword>
<evidence type="ECO:0000313" key="1">
    <source>
        <dbReference type="EMBL" id="CAK9053213.1"/>
    </source>
</evidence>
<evidence type="ECO:0000313" key="2">
    <source>
        <dbReference type="Proteomes" id="UP001642464"/>
    </source>
</evidence>
<sequence length="301" mass="33764">MNWLMGGQPNMTSLFKQKVEERTQSLADADPPAKRPCSQYEKKIQKLPNGDLSLDILHFVMSFRKEDATDTVGHPAQLVVDMLGCDDDQSRKFHCGQLEAWYQEYAQHRGVLDQSMDDEIVKIPLVCLKFDKPDDGLPVMEDWCTTFESMLFSGIELNREPLDISAVPGGTCDFQSVEPVKGWTRASVIALILIAASELDHVDPATEDKLKPLAKVEFGLDAAARSFRNLVVSYRSAERQAPNCLQLALRFSRLMELAETEGRHLSSMTTEERLRAIIADFHESPGLSNKNFLDEDKSAAD</sequence>
<reference evidence="1 2" key="1">
    <citation type="submission" date="2024-02" db="EMBL/GenBank/DDBJ databases">
        <authorList>
            <person name="Chen Y."/>
            <person name="Shah S."/>
            <person name="Dougan E. K."/>
            <person name="Thang M."/>
            <person name="Chan C."/>
        </authorList>
    </citation>
    <scope>NUCLEOTIDE SEQUENCE [LARGE SCALE GENOMIC DNA]</scope>
</reference>
<organism evidence="1 2">
    <name type="scientific">Durusdinium trenchii</name>
    <dbReference type="NCBI Taxonomy" id="1381693"/>
    <lineage>
        <taxon>Eukaryota</taxon>
        <taxon>Sar</taxon>
        <taxon>Alveolata</taxon>
        <taxon>Dinophyceae</taxon>
        <taxon>Suessiales</taxon>
        <taxon>Symbiodiniaceae</taxon>
        <taxon>Durusdinium</taxon>
    </lineage>
</organism>
<name>A0ABP0MPS4_9DINO</name>
<gene>
    <name evidence="1" type="ORF">SCF082_LOCUS29026</name>
</gene>
<dbReference type="Proteomes" id="UP001642464">
    <property type="component" value="Unassembled WGS sequence"/>
</dbReference>
<proteinExistence type="predicted"/>
<protein>
    <submittedName>
        <fullName evidence="1">Uncharacterized protein</fullName>
    </submittedName>
</protein>